<comment type="similarity">
    <text evidence="1">Belongs to the alpha-IPM synthase/homocitrate synthase family.</text>
</comment>
<feature type="domain" description="Pyruvate carboxyltransferase" evidence="3">
    <location>
        <begin position="58"/>
        <end position="328"/>
    </location>
</feature>
<keyword evidence="5" id="KW-1185">Reference proteome</keyword>
<dbReference type="PROSITE" id="PS50991">
    <property type="entry name" value="PYR_CT"/>
    <property type="match status" value="1"/>
</dbReference>
<dbReference type="KEGG" id="dmp:FAK_10550"/>
<evidence type="ECO:0000259" key="3">
    <source>
        <dbReference type="PROSITE" id="PS50991"/>
    </source>
</evidence>
<dbReference type="InterPro" id="IPR029151">
    <property type="entry name" value="Sensor-like_sf"/>
</dbReference>
<proteinExistence type="inferred from homology"/>
<dbReference type="Gene3D" id="3.20.20.70">
    <property type="entry name" value="Aldolase class I"/>
    <property type="match status" value="1"/>
</dbReference>
<dbReference type="EMBL" id="AP028679">
    <property type="protein sequence ID" value="BEQ13989.1"/>
    <property type="molecule type" value="Genomic_DNA"/>
</dbReference>
<dbReference type="SUPFAM" id="SSF51569">
    <property type="entry name" value="Aldolase"/>
    <property type="match status" value="1"/>
</dbReference>
<dbReference type="CDD" id="cd18773">
    <property type="entry name" value="PDC1_HK_sensor"/>
    <property type="match status" value="1"/>
</dbReference>
<name>A0AAU9ELB9_9BACT</name>
<organism evidence="4 5">
    <name type="scientific">Desulfoferula mesophila</name>
    <dbReference type="NCBI Taxonomy" id="3058419"/>
    <lineage>
        <taxon>Bacteria</taxon>
        <taxon>Pseudomonadati</taxon>
        <taxon>Thermodesulfobacteriota</taxon>
        <taxon>Desulfarculia</taxon>
        <taxon>Desulfarculales</taxon>
        <taxon>Desulfarculaceae</taxon>
        <taxon>Desulfoferula</taxon>
    </lineage>
</organism>
<evidence type="ECO:0000256" key="1">
    <source>
        <dbReference type="ARBA" id="ARBA00006154"/>
    </source>
</evidence>
<evidence type="ECO:0000313" key="5">
    <source>
        <dbReference type="Proteomes" id="UP001366166"/>
    </source>
</evidence>
<keyword evidence="2" id="KW-0808">Transferase</keyword>
<dbReference type="SUPFAM" id="SSF103190">
    <property type="entry name" value="Sensory domain-like"/>
    <property type="match status" value="1"/>
</dbReference>
<sequence>MANWNNSRRVLDHKHQPDYLKLVDVAQPQLFRDIFPYDEVCRTDFDHKLLPLTPADEWFITDTTFRDGQQARPPYKAKQIVAIYDMLHKLSGPKGIIRQSEFFLYSQRDKEAVEKCLALGHRFPEITGWVRAKKEELAEVKKLGLKETGILTSVSDYHIYHKMNTTRAKILDKYLGVVKDALSLGLIPRCHFEDITRADIYGFVVPFALELAKLRQESGIGIKIRLCDTMGYGVTYPGAALPRSVDKLVRTMIDDADCPGKLMEWHGHNDFYKVLINASTAWLNGCAGANATVLGFGERTGNTPLEALVIEYISLRGKADGMDTRLITELAEYFEKEIGFRIAPTTPFVGRDFNSTKAGIHADGMVKNPEIYNIFDTEKILGRPYTIAITDKSGAAAIAHWVNQRLKLAPERAVDKRHPGIIKINNWVQEQYEEGRLTSIGNSELEVVARKHLPELFLSEFDRLKDRAKQLALDLGAQLIDRPELKTLAPAVMEPVLQEFLDKNPFIQFLYVVNPQGYKITRNITNIVDRAKYSGTQLETDFSDRNWFIGPMKDGKLHVSEFYSSKITGALCITMSGPVRDDNDTIVGVLGADIRFEDLAKLEAEEKAEE</sequence>
<dbReference type="CDD" id="cd07947">
    <property type="entry name" value="DRE_TIM_Re_CS"/>
    <property type="match status" value="1"/>
</dbReference>
<dbReference type="Pfam" id="PF22673">
    <property type="entry name" value="MCP-like_PDC_1"/>
    <property type="match status" value="1"/>
</dbReference>
<dbReference type="InterPro" id="IPR013785">
    <property type="entry name" value="Aldolase_TIM"/>
</dbReference>
<dbReference type="PANTHER" id="PTHR42880:SF1">
    <property type="entry name" value="ISOPROPYLMALATE_HOMOCITRATE_CITRAMALATE SYNTHASE FAMILY PROTEIN"/>
    <property type="match status" value="1"/>
</dbReference>
<dbReference type="AlphaFoldDB" id="A0AAU9ELB9"/>
<gene>
    <name evidence="4" type="ORF">FAK_10550</name>
</gene>
<dbReference type="GO" id="GO:0016740">
    <property type="term" value="F:transferase activity"/>
    <property type="evidence" value="ECO:0007669"/>
    <property type="project" value="UniProtKB-KW"/>
</dbReference>
<dbReference type="PANTHER" id="PTHR42880">
    <property type="entry name" value="HOMOCITRATE SYNTHASE"/>
    <property type="match status" value="1"/>
</dbReference>
<dbReference type="Gene3D" id="3.30.450.20">
    <property type="entry name" value="PAS domain"/>
    <property type="match status" value="1"/>
</dbReference>
<dbReference type="Proteomes" id="UP001366166">
    <property type="component" value="Chromosome"/>
</dbReference>
<reference evidence="5" key="1">
    <citation type="journal article" date="2023" name="Arch. Microbiol.">
        <title>Desulfoferula mesophilus gen. nov. sp. nov., a mesophilic sulfate-reducing bacterium isolated from a brackish lake sediment.</title>
        <authorList>
            <person name="Watanabe T."/>
            <person name="Yabe T."/>
            <person name="Tsuji J.M."/>
            <person name="Fukui M."/>
        </authorList>
    </citation>
    <scope>NUCLEOTIDE SEQUENCE [LARGE SCALE GENOMIC DNA]</scope>
    <source>
        <strain evidence="5">12FAK</strain>
    </source>
</reference>
<evidence type="ECO:0000313" key="4">
    <source>
        <dbReference type="EMBL" id="BEQ13989.1"/>
    </source>
</evidence>
<protein>
    <submittedName>
        <fullName evidence="4">Histone-lysine N-methyltransferase</fullName>
    </submittedName>
</protein>
<evidence type="ECO:0000256" key="2">
    <source>
        <dbReference type="ARBA" id="ARBA00022679"/>
    </source>
</evidence>
<dbReference type="InterPro" id="IPR000891">
    <property type="entry name" value="PYR_CT"/>
</dbReference>
<dbReference type="Pfam" id="PF00682">
    <property type="entry name" value="HMGL-like"/>
    <property type="match status" value="1"/>
</dbReference>
<accession>A0AAU9ELB9</accession>